<evidence type="ECO:0000256" key="8">
    <source>
        <dbReference type="ARBA" id="ARBA00035344"/>
    </source>
</evidence>
<dbReference type="GO" id="GO:0005763">
    <property type="term" value="C:mitochondrial small ribosomal subunit"/>
    <property type="evidence" value="ECO:0007669"/>
    <property type="project" value="InterPro"/>
</dbReference>
<evidence type="ECO:0000313" key="9">
    <source>
        <dbReference type="EMBL" id="KAK7070183.1"/>
    </source>
</evidence>
<evidence type="ECO:0000256" key="6">
    <source>
        <dbReference type="ARBA" id="ARBA00023274"/>
    </source>
</evidence>
<gene>
    <name evidence="9" type="primary">mRpS26</name>
    <name evidence="9" type="ORF">SK128_020603</name>
</gene>
<dbReference type="PANTHER" id="PTHR21035">
    <property type="entry name" value="28S RIBOSOMAL PROTEIN S26, MITOCHONDRIAL"/>
    <property type="match status" value="1"/>
</dbReference>
<keyword evidence="5" id="KW-0496">Mitochondrion</keyword>
<evidence type="ECO:0000256" key="4">
    <source>
        <dbReference type="ARBA" id="ARBA00022980"/>
    </source>
</evidence>
<name>A0AAN8WWT0_HALRR</name>
<keyword evidence="4 9" id="KW-0689">Ribosomal protein</keyword>
<dbReference type="PANTHER" id="PTHR21035:SF2">
    <property type="entry name" value="SMALL RIBOSOMAL SUBUNIT PROTEIN MS26"/>
    <property type="match status" value="1"/>
</dbReference>
<dbReference type="InterPro" id="IPR026140">
    <property type="entry name" value="Ribosomal_mS26"/>
</dbReference>
<keyword evidence="10" id="KW-1185">Reference proteome</keyword>
<dbReference type="EMBL" id="JAXCGZ010015498">
    <property type="protein sequence ID" value="KAK7070183.1"/>
    <property type="molecule type" value="Genomic_DNA"/>
</dbReference>
<dbReference type="AlphaFoldDB" id="A0AAN8WWT0"/>
<keyword evidence="6" id="KW-0687">Ribonucleoprotein</keyword>
<accession>A0AAN8WWT0</accession>
<protein>
    <recommendedName>
        <fullName evidence="7">Small ribosomal subunit protein mS26</fullName>
    </recommendedName>
    <alternativeName>
        <fullName evidence="8">28S ribosomal protein S26, mitochondrial</fullName>
    </alternativeName>
</protein>
<comment type="similarity">
    <text evidence="2">Belongs to the mitochondrion-specific ribosomal protein mS26 family.</text>
</comment>
<evidence type="ECO:0000256" key="5">
    <source>
        <dbReference type="ARBA" id="ARBA00023128"/>
    </source>
</evidence>
<dbReference type="Proteomes" id="UP001381693">
    <property type="component" value="Unassembled WGS sequence"/>
</dbReference>
<dbReference type="Pfam" id="PF14943">
    <property type="entry name" value="MRP-S26"/>
    <property type="match status" value="1"/>
</dbReference>
<reference evidence="9 10" key="1">
    <citation type="submission" date="2023-11" db="EMBL/GenBank/DDBJ databases">
        <title>Halocaridina rubra genome assembly.</title>
        <authorList>
            <person name="Smith C."/>
        </authorList>
    </citation>
    <scope>NUCLEOTIDE SEQUENCE [LARGE SCALE GENOMIC DNA]</scope>
    <source>
        <strain evidence="9">EP-1</strain>
        <tissue evidence="9">Whole</tissue>
    </source>
</reference>
<evidence type="ECO:0000256" key="3">
    <source>
        <dbReference type="ARBA" id="ARBA00022946"/>
    </source>
</evidence>
<comment type="subcellular location">
    <subcellularLocation>
        <location evidence="1">Mitochondrion</location>
    </subcellularLocation>
</comment>
<keyword evidence="3" id="KW-0809">Transit peptide</keyword>
<evidence type="ECO:0000313" key="10">
    <source>
        <dbReference type="Proteomes" id="UP001381693"/>
    </source>
</evidence>
<evidence type="ECO:0000256" key="2">
    <source>
        <dbReference type="ARBA" id="ARBA00009672"/>
    </source>
</evidence>
<proteinExistence type="inferred from homology"/>
<comment type="caution">
    <text evidence="9">The sequence shown here is derived from an EMBL/GenBank/DDBJ whole genome shotgun (WGS) entry which is preliminary data.</text>
</comment>
<evidence type="ECO:0000256" key="7">
    <source>
        <dbReference type="ARBA" id="ARBA00035138"/>
    </source>
</evidence>
<sequence>MNISRLGNECLHISRYWYPAGDTAASILGSQSVRWKKPRWIPRSKSKEFFVPKRCKIPEEEVIELTRLFNKYRTEMKSVRLHLERENRRTSATSELASQQAAEEEEEHLRLMEYNIQENKRIAALREKRLQEQYETDLARVIASKEKMEKLELAEEQEALRIIAETQELVKTFIKREDLENAIEEAIENPKDYNFALDAEGQILKGQNSLSKDVQEDKEVLSSRQ</sequence>
<evidence type="ECO:0000256" key="1">
    <source>
        <dbReference type="ARBA" id="ARBA00004173"/>
    </source>
</evidence>
<organism evidence="9 10">
    <name type="scientific">Halocaridina rubra</name>
    <name type="common">Hawaiian red shrimp</name>
    <dbReference type="NCBI Taxonomy" id="373956"/>
    <lineage>
        <taxon>Eukaryota</taxon>
        <taxon>Metazoa</taxon>
        <taxon>Ecdysozoa</taxon>
        <taxon>Arthropoda</taxon>
        <taxon>Crustacea</taxon>
        <taxon>Multicrustacea</taxon>
        <taxon>Malacostraca</taxon>
        <taxon>Eumalacostraca</taxon>
        <taxon>Eucarida</taxon>
        <taxon>Decapoda</taxon>
        <taxon>Pleocyemata</taxon>
        <taxon>Caridea</taxon>
        <taxon>Atyoidea</taxon>
        <taxon>Atyidae</taxon>
        <taxon>Halocaridina</taxon>
    </lineage>
</organism>